<dbReference type="AlphaFoldDB" id="A0A1P8U9I3"/>
<evidence type="ECO:0000313" key="1">
    <source>
        <dbReference type="EMBL" id="APZ34778.1"/>
    </source>
</evidence>
<name>A0A1P8U9I3_9MICO</name>
<protein>
    <submittedName>
        <fullName evidence="1">Uncharacterized protein</fullName>
    </submittedName>
</protein>
<keyword evidence="2" id="KW-1185">Reference proteome</keyword>
<dbReference type="RefSeq" id="WP_076691132.1">
    <property type="nucleotide sequence ID" value="NZ_CP018762.1"/>
</dbReference>
<organism evidence="1 2">
    <name type="scientific">Microbacterium aurum</name>
    <dbReference type="NCBI Taxonomy" id="36805"/>
    <lineage>
        <taxon>Bacteria</taxon>
        <taxon>Bacillati</taxon>
        <taxon>Actinomycetota</taxon>
        <taxon>Actinomycetes</taxon>
        <taxon>Micrococcales</taxon>
        <taxon>Microbacteriaceae</taxon>
        <taxon>Microbacterium</taxon>
    </lineage>
</organism>
<accession>A0A1P8U9I3</accession>
<gene>
    <name evidence="1" type="ORF">BOH66_11380</name>
</gene>
<dbReference type="EMBL" id="CP018762">
    <property type="protein sequence ID" value="APZ34778.1"/>
    <property type="molecule type" value="Genomic_DNA"/>
</dbReference>
<dbReference type="KEGG" id="maur:BOH66_11380"/>
<dbReference type="Proteomes" id="UP000187185">
    <property type="component" value="Chromosome"/>
</dbReference>
<reference evidence="1 2" key="1">
    <citation type="submission" date="2016-12" db="EMBL/GenBank/DDBJ databases">
        <title>Complete genome sequence of Microbacterium aurum KACC 15219.</title>
        <authorList>
            <person name="Jung Y."/>
            <person name="Shin J.-H."/>
            <person name="Lee Y.-J."/>
            <person name="Yi H."/>
            <person name="Bahn Y.-S."/>
            <person name="Kim J.F."/>
            <person name="Lee D.-W."/>
        </authorList>
    </citation>
    <scope>NUCLEOTIDE SEQUENCE [LARGE SCALE GENOMIC DNA]</scope>
    <source>
        <strain evidence="1 2">KACC 15219</strain>
    </source>
</reference>
<proteinExistence type="predicted"/>
<evidence type="ECO:0000313" key="2">
    <source>
        <dbReference type="Proteomes" id="UP000187185"/>
    </source>
</evidence>
<sequence length="93" mass="10264">MTDDAFRALVDRAHRVVTDPDRDALRDVKRERRAALGGYIAAMNTVSRGHEAAIKAYMSTFTAEAAAHRAEARELRELLVALVCTVHGGARWS</sequence>